<protein>
    <recommendedName>
        <fullName evidence="3">DUF676 domain-containing protein</fullName>
    </recommendedName>
</protein>
<evidence type="ECO:0000313" key="5">
    <source>
        <dbReference type="Proteomes" id="UP000053989"/>
    </source>
</evidence>
<comment type="similarity">
    <text evidence="1">Belongs to the putative lipase ROG1 family.</text>
</comment>
<proteinExistence type="inferred from homology"/>
<dbReference type="Proteomes" id="UP000053989">
    <property type="component" value="Unassembled WGS sequence"/>
</dbReference>
<dbReference type="SUPFAM" id="SSF53474">
    <property type="entry name" value="alpha/beta-Hydrolases"/>
    <property type="match status" value="1"/>
</dbReference>
<dbReference type="STRING" id="1036808.A0A0C3ELR1"/>
<gene>
    <name evidence="4" type="ORF">SCLCIDRAFT_899412</name>
</gene>
<evidence type="ECO:0000256" key="1">
    <source>
        <dbReference type="ARBA" id="ARBA00007920"/>
    </source>
</evidence>
<dbReference type="Gene3D" id="3.40.50.1820">
    <property type="entry name" value="alpha/beta hydrolase"/>
    <property type="match status" value="1"/>
</dbReference>
<reference evidence="5" key="2">
    <citation type="submission" date="2015-01" db="EMBL/GenBank/DDBJ databases">
        <title>Evolutionary Origins and Diversification of the Mycorrhizal Mutualists.</title>
        <authorList>
            <consortium name="DOE Joint Genome Institute"/>
            <consortium name="Mycorrhizal Genomics Consortium"/>
            <person name="Kohler A."/>
            <person name="Kuo A."/>
            <person name="Nagy L.G."/>
            <person name="Floudas D."/>
            <person name="Copeland A."/>
            <person name="Barry K.W."/>
            <person name="Cichocki N."/>
            <person name="Veneault-Fourrey C."/>
            <person name="LaButti K."/>
            <person name="Lindquist E.A."/>
            <person name="Lipzen A."/>
            <person name="Lundell T."/>
            <person name="Morin E."/>
            <person name="Murat C."/>
            <person name="Riley R."/>
            <person name="Ohm R."/>
            <person name="Sun H."/>
            <person name="Tunlid A."/>
            <person name="Henrissat B."/>
            <person name="Grigoriev I.V."/>
            <person name="Hibbett D.S."/>
            <person name="Martin F."/>
        </authorList>
    </citation>
    <scope>NUCLEOTIDE SEQUENCE [LARGE SCALE GENOMIC DNA]</scope>
    <source>
        <strain evidence="5">Foug A</strain>
    </source>
</reference>
<name>A0A0C3ELR1_9AGAM</name>
<feature type="domain" description="DUF676" evidence="3">
    <location>
        <begin position="24"/>
        <end position="152"/>
    </location>
</feature>
<keyword evidence="5" id="KW-1185">Reference proteome</keyword>
<feature type="region of interest" description="Disordered" evidence="2">
    <location>
        <begin position="344"/>
        <end position="366"/>
    </location>
</feature>
<dbReference type="InterPro" id="IPR029058">
    <property type="entry name" value="AB_hydrolase_fold"/>
</dbReference>
<accession>A0A0C3ELR1</accession>
<dbReference type="InParanoid" id="A0A0C3ELR1"/>
<dbReference type="EMBL" id="KN822008">
    <property type="protein sequence ID" value="KIM68856.1"/>
    <property type="molecule type" value="Genomic_DNA"/>
</dbReference>
<dbReference type="HOGENOM" id="CLU_020826_2_0_1"/>
<dbReference type="OrthoDB" id="442243at2759"/>
<dbReference type="Pfam" id="PF05057">
    <property type="entry name" value="DUF676"/>
    <property type="match status" value="1"/>
</dbReference>
<reference evidence="4 5" key="1">
    <citation type="submission" date="2014-04" db="EMBL/GenBank/DDBJ databases">
        <authorList>
            <consortium name="DOE Joint Genome Institute"/>
            <person name="Kuo A."/>
            <person name="Kohler A."/>
            <person name="Nagy L.G."/>
            <person name="Floudas D."/>
            <person name="Copeland A."/>
            <person name="Barry K.W."/>
            <person name="Cichocki N."/>
            <person name="Veneault-Fourrey C."/>
            <person name="LaButti K."/>
            <person name="Lindquist E.A."/>
            <person name="Lipzen A."/>
            <person name="Lundell T."/>
            <person name="Morin E."/>
            <person name="Murat C."/>
            <person name="Sun H."/>
            <person name="Tunlid A."/>
            <person name="Henrissat B."/>
            <person name="Grigoriev I.V."/>
            <person name="Hibbett D.S."/>
            <person name="Martin F."/>
            <person name="Nordberg H.P."/>
            <person name="Cantor M.N."/>
            <person name="Hua S.X."/>
        </authorList>
    </citation>
    <scope>NUCLEOTIDE SEQUENCE [LARGE SCALE GENOMIC DNA]</scope>
    <source>
        <strain evidence="4 5">Foug A</strain>
    </source>
</reference>
<dbReference type="AlphaFoldDB" id="A0A0C3ELR1"/>
<feature type="compositionally biased region" description="Polar residues" evidence="2">
    <location>
        <begin position="348"/>
        <end position="366"/>
    </location>
</feature>
<evidence type="ECO:0000259" key="3">
    <source>
        <dbReference type="Pfam" id="PF05057"/>
    </source>
</evidence>
<dbReference type="InterPro" id="IPR007751">
    <property type="entry name" value="DUF676_lipase-like"/>
</dbReference>
<dbReference type="PANTHER" id="PTHR47842">
    <property type="entry name" value="EXPRESSED PROTEIN"/>
    <property type="match status" value="1"/>
</dbReference>
<dbReference type="PANTHER" id="PTHR47842:SF1">
    <property type="entry name" value="DUF676 DOMAIN-CONTAINING PROTEIN"/>
    <property type="match status" value="1"/>
</dbReference>
<evidence type="ECO:0000313" key="4">
    <source>
        <dbReference type="EMBL" id="KIM68856.1"/>
    </source>
</evidence>
<sequence length="366" mass="39997">MATTSTESGDNTLQVVLHVPKDLLLVIFVHGFKGTDSTFESFPSRLEHILRETMNNVIVECIVFPAYETKGELDAAVERFADWLTTLVVQKEVAHGGGAGTAKIVLCGHSMGGLLVADALWSFISSRPDEDAPLWPRIIGCLAFDSPYLGLHPYVFKNSVTKATELAGTARTIASDVLWLFGKSQSTSPKPPDPSLLQITAAGESSGGAVAAGAAAGAAYWRRDEITSGYKWAFDHMKYVGNLWDEAAMNKRLDNMMLAETKYRIVFKMFYLLLPPSAPVFPASRTFVVLPSRSSPVFANYIIARNSLTSDEIKAHMGMFDPTQNDGYYELGLETANIIRETARRNGMRSTVTTDPQPGTETTANQ</sequence>
<evidence type="ECO:0000256" key="2">
    <source>
        <dbReference type="SAM" id="MobiDB-lite"/>
    </source>
</evidence>
<organism evidence="4 5">
    <name type="scientific">Scleroderma citrinum Foug A</name>
    <dbReference type="NCBI Taxonomy" id="1036808"/>
    <lineage>
        <taxon>Eukaryota</taxon>
        <taxon>Fungi</taxon>
        <taxon>Dikarya</taxon>
        <taxon>Basidiomycota</taxon>
        <taxon>Agaricomycotina</taxon>
        <taxon>Agaricomycetes</taxon>
        <taxon>Agaricomycetidae</taxon>
        <taxon>Boletales</taxon>
        <taxon>Sclerodermatineae</taxon>
        <taxon>Sclerodermataceae</taxon>
        <taxon>Scleroderma</taxon>
    </lineage>
</organism>